<sequence>MLSRKKWMFAFVFVILFFALSKFEKNDVLSTNYSTALLEPQKPSEVYNKIMAWVNQPDDVISVSAPVTTPPLIEYKSIQPFEEGAILSINDAQELFAAENGLIIFTGYTKRTGKTLSILYDTGETATFGFLGEFNQLPYTTVNTGDIFASVASNLLYVKVEKDGEILDTTELVEWLSPEDE</sequence>
<gene>
    <name evidence="1" type="ORF">WAX74_07145</name>
</gene>
<evidence type="ECO:0000313" key="1">
    <source>
        <dbReference type="EMBL" id="MEI4769420.1"/>
    </source>
</evidence>
<reference evidence="1 2" key="1">
    <citation type="submission" date="2024-01" db="EMBL/GenBank/DDBJ databases">
        <title>Seven novel Bacillus-like species.</title>
        <authorList>
            <person name="Liu G."/>
        </authorList>
    </citation>
    <scope>NUCLEOTIDE SEQUENCE [LARGE SCALE GENOMIC DNA]</scope>
    <source>
        <strain evidence="1 2">FJAT-51614</strain>
    </source>
</reference>
<accession>A0ABU8F5B6</accession>
<protein>
    <recommendedName>
        <fullName evidence="3">Peptidase M23 domain-containing protein</fullName>
    </recommendedName>
</protein>
<comment type="caution">
    <text evidence="1">The sequence shown here is derived from an EMBL/GenBank/DDBJ whole genome shotgun (WGS) entry which is preliminary data.</text>
</comment>
<dbReference type="RefSeq" id="WP_336496972.1">
    <property type="nucleotide sequence ID" value="NZ_JBAWSY010000003.1"/>
</dbReference>
<evidence type="ECO:0008006" key="3">
    <source>
        <dbReference type="Google" id="ProtNLM"/>
    </source>
</evidence>
<keyword evidence="2" id="KW-1185">Reference proteome</keyword>
<name>A0ABU8F5B6_9BACI</name>
<evidence type="ECO:0000313" key="2">
    <source>
        <dbReference type="Proteomes" id="UP001364890"/>
    </source>
</evidence>
<dbReference type="EMBL" id="JBAWSY010000003">
    <property type="protein sequence ID" value="MEI4769420.1"/>
    <property type="molecule type" value="Genomic_DNA"/>
</dbReference>
<dbReference type="Proteomes" id="UP001364890">
    <property type="component" value="Unassembled WGS sequence"/>
</dbReference>
<proteinExistence type="predicted"/>
<organism evidence="1 2">
    <name type="scientific">Psychrobacillus mangrovi</name>
    <dbReference type="NCBI Taxonomy" id="3117745"/>
    <lineage>
        <taxon>Bacteria</taxon>
        <taxon>Bacillati</taxon>
        <taxon>Bacillota</taxon>
        <taxon>Bacilli</taxon>
        <taxon>Bacillales</taxon>
        <taxon>Bacillaceae</taxon>
        <taxon>Psychrobacillus</taxon>
    </lineage>
</organism>